<dbReference type="EMBL" id="CAJOBC010053615">
    <property type="protein sequence ID" value="CAF4185988.1"/>
    <property type="molecule type" value="Genomic_DNA"/>
</dbReference>
<proteinExistence type="predicted"/>
<dbReference type="OrthoDB" id="6129702at2759"/>
<dbReference type="PANTHER" id="PTHR46333">
    <property type="entry name" value="CYTOKINESIS PROTEIN 3"/>
    <property type="match status" value="1"/>
</dbReference>
<keyword evidence="5" id="KW-1185">Reference proteome</keyword>
<evidence type="ECO:0000313" key="4">
    <source>
        <dbReference type="EMBL" id="CAF4185988.1"/>
    </source>
</evidence>
<feature type="compositionally biased region" description="Basic and acidic residues" evidence="1">
    <location>
        <begin position="38"/>
        <end position="48"/>
    </location>
</feature>
<comment type="caution">
    <text evidence="3">The sequence shown here is derived from an EMBL/GenBank/DDBJ whole genome shotgun (WGS) entry which is preliminary data.</text>
</comment>
<accession>A0A815FZG8</accession>
<reference evidence="3" key="1">
    <citation type="submission" date="2021-02" db="EMBL/GenBank/DDBJ databases">
        <authorList>
            <person name="Nowell W R."/>
        </authorList>
    </citation>
    <scope>NUCLEOTIDE SEQUENCE</scope>
</reference>
<dbReference type="Proteomes" id="UP000663829">
    <property type="component" value="Unassembled WGS sequence"/>
</dbReference>
<protein>
    <recommendedName>
        <fullName evidence="2">Transglutaminase-like domain-containing protein</fullName>
    </recommendedName>
</protein>
<dbReference type="InterPro" id="IPR002931">
    <property type="entry name" value="Transglutaminase-like"/>
</dbReference>
<feature type="domain" description="Transglutaminase-like" evidence="2">
    <location>
        <begin position="186"/>
        <end position="254"/>
    </location>
</feature>
<gene>
    <name evidence="3" type="ORF">GPM918_LOCUS29989</name>
    <name evidence="4" type="ORF">SRO942_LOCUS30590</name>
</gene>
<dbReference type="SMART" id="SM00460">
    <property type="entry name" value="TGc"/>
    <property type="match status" value="1"/>
</dbReference>
<evidence type="ECO:0000259" key="2">
    <source>
        <dbReference type="SMART" id="SM00460"/>
    </source>
</evidence>
<dbReference type="Pfam" id="PF23265">
    <property type="entry name" value="Ig-like_KY"/>
    <property type="match status" value="2"/>
</dbReference>
<dbReference type="InterPro" id="IPR038765">
    <property type="entry name" value="Papain-like_cys_pep_sf"/>
</dbReference>
<feature type="region of interest" description="Disordered" evidence="1">
    <location>
        <begin position="32"/>
        <end position="77"/>
    </location>
</feature>
<sequence>MGCKESVNVKSVVTPKPAILQSFDDIQLKPIVSNGSHSHHEDNKKDDSTSNYSTISDKPNYRPSTSQNSRKSQNSYCSSSSLLTQGITVENDTFRIDIRPLDSYAFNDRLVQQRQAAIDNVVYRTAVNSWRPNSIEQLIEQIRNLSTNQNLVDKAWIIFYWVTQNIEYDVVSYFSKNYADQTAEGVFRTRKGVCAGYANIFKRLCDGIGLECVKIGGYAKGYGFDPKATVLTETDHAWNSVRIDNHSYLIESTWGAGSLNDDKQFNKKLDTYHFLSHPEEFIYKHLPEEEKWQLLASPIVMEQYMKLPAVCPLYFQFKLEIVHPKSNIVQLLNDDSYTEVQIRTPMNVRLITTLKLGDKEIQGGNHVRFDPEQQLWLCYFAPPSKGFYEMMIYAKEKNDPGDYRNALMFHLEVMDIINPISFPKVSASFHELGLRIIQSTYQHTLKLEKGATHTKILLHSPLDVILIAGLKNSKGVEVPGGHRVSFDKEKQIWQCLFAPQSNGLHEISIYAKKQDDIGSYPCAVTFNLEVFNLTQPISFPETFQPYYDLGLKIIQPKFQHTLRLKDSTTHVQILIQAPLDVILIAGLKNSKGVEVVGGHEVYFDKQSSLWRCMFAPQESGLHEIVIYVKRKSVQCNTCAQALKFNLDVEQAPRHPISYPNTTSYFYHYDLQIIAPNNSRFSVWLQNGSYSEIVLRAPMNIQLAGEIKYNNRKIENGSLLQYDWDKNLWQCLFAPQTTGIHKIIIYAVKIGESDMLHSVVEFDLDVTHLKRSIKFPQTYSCFQQTKCKIYEPLEDNLKRGSTVTLHCRIPDADKVRIKLGSQWLTEGGYEKNILKRQITLSEENITIMASYKDEDFLALIVYTMK</sequence>
<dbReference type="AlphaFoldDB" id="A0A815FZG8"/>
<name>A0A815FZG8_9BILA</name>
<dbReference type="InterPro" id="IPR052557">
    <property type="entry name" value="CAP/Cytokinesis_protein"/>
</dbReference>
<dbReference type="GO" id="GO:0005737">
    <property type="term" value="C:cytoplasm"/>
    <property type="evidence" value="ECO:0007669"/>
    <property type="project" value="TreeGrafter"/>
</dbReference>
<evidence type="ECO:0000313" key="3">
    <source>
        <dbReference type="EMBL" id="CAF1331857.1"/>
    </source>
</evidence>
<dbReference type="InterPro" id="IPR056564">
    <property type="entry name" value="Ig-like_KY"/>
</dbReference>
<organism evidence="3 5">
    <name type="scientific">Didymodactylos carnosus</name>
    <dbReference type="NCBI Taxonomy" id="1234261"/>
    <lineage>
        <taxon>Eukaryota</taxon>
        <taxon>Metazoa</taxon>
        <taxon>Spiralia</taxon>
        <taxon>Gnathifera</taxon>
        <taxon>Rotifera</taxon>
        <taxon>Eurotatoria</taxon>
        <taxon>Bdelloidea</taxon>
        <taxon>Philodinida</taxon>
        <taxon>Philodinidae</taxon>
        <taxon>Didymodactylos</taxon>
    </lineage>
</organism>
<dbReference type="EMBL" id="CAJNOQ010013942">
    <property type="protein sequence ID" value="CAF1331857.1"/>
    <property type="molecule type" value="Genomic_DNA"/>
</dbReference>
<dbReference type="Pfam" id="PF01841">
    <property type="entry name" value="Transglut_core"/>
    <property type="match status" value="1"/>
</dbReference>
<dbReference type="SUPFAM" id="SSF54001">
    <property type="entry name" value="Cysteine proteinases"/>
    <property type="match status" value="1"/>
</dbReference>
<dbReference type="Proteomes" id="UP000681722">
    <property type="component" value="Unassembled WGS sequence"/>
</dbReference>
<dbReference type="Gene3D" id="3.10.620.30">
    <property type="match status" value="1"/>
</dbReference>
<dbReference type="PANTHER" id="PTHR46333:SF2">
    <property type="entry name" value="CYTOKINESIS PROTEIN 3"/>
    <property type="match status" value="1"/>
</dbReference>
<evidence type="ECO:0000313" key="5">
    <source>
        <dbReference type="Proteomes" id="UP000663829"/>
    </source>
</evidence>
<evidence type="ECO:0000256" key="1">
    <source>
        <dbReference type="SAM" id="MobiDB-lite"/>
    </source>
</evidence>
<feature type="compositionally biased region" description="Polar residues" evidence="1">
    <location>
        <begin position="49"/>
        <end position="68"/>
    </location>
</feature>